<proteinExistence type="inferred from homology"/>
<feature type="binding site" evidence="8">
    <location>
        <position position="11"/>
    </location>
    <ligand>
        <name>Mg(2+)</name>
        <dbReference type="ChEBI" id="CHEBI:18420"/>
    </ligand>
</feature>
<keyword evidence="3 8" id="KW-0540">Nuclease</keyword>
<evidence type="ECO:0000256" key="5">
    <source>
        <dbReference type="ARBA" id="ARBA00022801"/>
    </source>
</evidence>
<dbReference type="GO" id="GO:0000287">
    <property type="term" value="F:magnesium ion binding"/>
    <property type="evidence" value="ECO:0007669"/>
    <property type="project" value="UniProtKB-UniRule"/>
</dbReference>
<dbReference type="EC" id="3.1.-.-" evidence="8"/>
<dbReference type="InterPro" id="IPR050556">
    <property type="entry name" value="Type_II_TA_system_RNase"/>
</dbReference>
<evidence type="ECO:0000313" key="10">
    <source>
        <dbReference type="EMBL" id="SEU38144.1"/>
    </source>
</evidence>
<dbReference type="InterPro" id="IPR002716">
    <property type="entry name" value="PIN_dom"/>
</dbReference>
<dbReference type="PANTHER" id="PTHR33653">
    <property type="entry name" value="RIBONUCLEASE VAPC2"/>
    <property type="match status" value="1"/>
</dbReference>
<comment type="function">
    <text evidence="8">Toxic component of a toxin-antitoxin (TA) system. An RNase.</text>
</comment>
<keyword evidence="6 8" id="KW-0460">Magnesium</keyword>
<dbReference type="GO" id="GO:0016787">
    <property type="term" value="F:hydrolase activity"/>
    <property type="evidence" value="ECO:0007669"/>
    <property type="project" value="UniProtKB-KW"/>
</dbReference>
<accession>A0A1I0LDF6</accession>
<feature type="binding site" evidence="8">
    <location>
        <position position="100"/>
    </location>
    <ligand>
        <name>Mg(2+)</name>
        <dbReference type="ChEBI" id="CHEBI:18420"/>
    </ligand>
</feature>
<comment type="cofactor">
    <cofactor evidence="1 8">
        <name>Mg(2+)</name>
        <dbReference type="ChEBI" id="CHEBI:18420"/>
    </cofactor>
</comment>
<gene>
    <name evidence="8" type="primary">vapC</name>
    <name evidence="10" type="ORF">SAMN05421811_115138</name>
</gene>
<dbReference type="EMBL" id="FOHX01000015">
    <property type="protein sequence ID" value="SEU38144.1"/>
    <property type="molecule type" value="Genomic_DNA"/>
</dbReference>
<reference evidence="10 11" key="1">
    <citation type="submission" date="2016-10" db="EMBL/GenBank/DDBJ databases">
        <authorList>
            <person name="de Groot N.N."/>
        </authorList>
    </citation>
    <scope>NUCLEOTIDE SEQUENCE [LARGE SCALE GENOMIC DNA]</scope>
    <source>
        <strain evidence="10 11">CGMCC 4.5598</strain>
    </source>
</reference>
<protein>
    <recommendedName>
        <fullName evidence="8">Ribonuclease VapC</fullName>
        <shortName evidence="8">RNase VapC</shortName>
        <ecNumber evidence="8">3.1.-.-</ecNumber>
    </recommendedName>
    <alternativeName>
        <fullName evidence="8">Toxin VapC</fullName>
    </alternativeName>
</protein>
<dbReference type="Pfam" id="PF01850">
    <property type="entry name" value="PIN"/>
    <property type="match status" value="1"/>
</dbReference>
<evidence type="ECO:0000256" key="1">
    <source>
        <dbReference type="ARBA" id="ARBA00001946"/>
    </source>
</evidence>
<keyword evidence="11" id="KW-1185">Reference proteome</keyword>
<evidence type="ECO:0000313" key="11">
    <source>
        <dbReference type="Proteomes" id="UP000199361"/>
    </source>
</evidence>
<sequence length="142" mass="15221">MVPPGRLYLIDKSALARLRTNEVVAGALRPLFAARAVATCVIIDLEAVYGARDPVQGRAALAAQRQCVSLPLDLAVARRALEVQQQLLARSRHRGVGVRDLLIAACAEVHGATVLHYDRDFDLIAEVTGQPALWVAPPGSIP</sequence>
<keyword evidence="2 8" id="KW-1277">Toxin-antitoxin system</keyword>
<dbReference type="HAMAP" id="MF_00265">
    <property type="entry name" value="VapC_Nob1"/>
    <property type="match status" value="1"/>
</dbReference>
<dbReference type="InterPro" id="IPR029060">
    <property type="entry name" value="PIN-like_dom_sf"/>
</dbReference>
<evidence type="ECO:0000256" key="2">
    <source>
        <dbReference type="ARBA" id="ARBA00022649"/>
    </source>
</evidence>
<evidence type="ECO:0000256" key="7">
    <source>
        <dbReference type="ARBA" id="ARBA00038093"/>
    </source>
</evidence>
<dbReference type="RefSeq" id="WP_091090349.1">
    <property type="nucleotide sequence ID" value="NZ_FOHX01000015.1"/>
</dbReference>
<organism evidence="10 11">
    <name type="scientific">Nonomuraea wenchangensis</name>
    <dbReference type="NCBI Taxonomy" id="568860"/>
    <lineage>
        <taxon>Bacteria</taxon>
        <taxon>Bacillati</taxon>
        <taxon>Actinomycetota</taxon>
        <taxon>Actinomycetes</taxon>
        <taxon>Streptosporangiales</taxon>
        <taxon>Streptosporangiaceae</taxon>
        <taxon>Nonomuraea</taxon>
    </lineage>
</organism>
<evidence type="ECO:0000256" key="8">
    <source>
        <dbReference type="HAMAP-Rule" id="MF_00265"/>
    </source>
</evidence>
<name>A0A1I0LDF6_9ACTN</name>
<evidence type="ECO:0000256" key="6">
    <source>
        <dbReference type="ARBA" id="ARBA00022842"/>
    </source>
</evidence>
<dbReference type="Proteomes" id="UP000199361">
    <property type="component" value="Unassembled WGS sequence"/>
</dbReference>
<dbReference type="SUPFAM" id="SSF88723">
    <property type="entry name" value="PIN domain-like"/>
    <property type="match status" value="1"/>
</dbReference>
<evidence type="ECO:0000256" key="3">
    <source>
        <dbReference type="ARBA" id="ARBA00022722"/>
    </source>
</evidence>
<comment type="similarity">
    <text evidence="7 8">Belongs to the PINc/VapC protein family.</text>
</comment>
<keyword evidence="5 8" id="KW-0378">Hydrolase</keyword>
<dbReference type="GO" id="GO:0090729">
    <property type="term" value="F:toxin activity"/>
    <property type="evidence" value="ECO:0007669"/>
    <property type="project" value="UniProtKB-KW"/>
</dbReference>
<dbReference type="PANTHER" id="PTHR33653:SF1">
    <property type="entry name" value="RIBONUCLEASE VAPC2"/>
    <property type="match status" value="1"/>
</dbReference>
<dbReference type="InterPro" id="IPR022907">
    <property type="entry name" value="VapC_family"/>
</dbReference>
<dbReference type="AlphaFoldDB" id="A0A1I0LDF6"/>
<feature type="domain" description="PIN" evidence="9">
    <location>
        <begin position="8"/>
        <end position="126"/>
    </location>
</feature>
<dbReference type="STRING" id="568860.SAMN05421811_115138"/>
<keyword evidence="4 8" id="KW-0479">Metal-binding</keyword>
<evidence type="ECO:0000259" key="9">
    <source>
        <dbReference type="Pfam" id="PF01850"/>
    </source>
</evidence>
<evidence type="ECO:0000256" key="4">
    <source>
        <dbReference type="ARBA" id="ARBA00022723"/>
    </source>
</evidence>
<dbReference type="GO" id="GO:0004540">
    <property type="term" value="F:RNA nuclease activity"/>
    <property type="evidence" value="ECO:0007669"/>
    <property type="project" value="InterPro"/>
</dbReference>
<dbReference type="Gene3D" id="3.40.50.1010">
    <property type="entry name" value="5'-nuclease"/>
    <property type="match status" value="1"/>
</dbReference>
<keyword evidence="8" id="KW-0800">Toxin</keyword>
<dbReference type="OrthoDB" id="5185254at2"/>